<keyword evidence="7" id="KW-1185">Reference proteome</keyword>
<dbReference type="Pfam" id="PF04542">
    <property type="entry name" value="Sigma70_r2"/>
    <property type="match status" value="1"/>
</dbReference>
<dbReference type="PIRSF" id="PIRSF000770">
    <property type="entry name" value="RNA_pol_sigma-SigE/K"/>
    <property type="match status" value="1"/>
</dbReference>
<evidence type="ECO:0000256" key="4">
    <source>
        <dbReference type="ARBA" id="ARBA00023163"/>
    </source>
</evidence>
<dbReference type="InterPro" id="IPR013325">
    <property type="entry name" value="RNA_pol_sigma_r2"/>
</dbReference>
<dbReference type="InterPro" id="IPR007630">
    <property type="entry name" value="RNA_pol_sigma70_r4"/>
</dbReference>
<evidence type="ECO:0000256" key="2">
    <source>
        <dbReference type="ARBA" id="ARBA00023082"/>
    </source>
</evidence>
<dbReference type="STRING" id="642492.Clole_2431"/>
<keyword evidence="4" id="KW-0804">Transcription</keyword>
<dbReference type="InterPro" id="IPR012845">
    <property type="entry name" value="RNA_pol_sigma_FliA_WhiG"/>
</dbReference>
<dbReference type="eggNOG" id="COG1191">
    <property type="taxonomic scope" value="Bacteria"/>
</dbReference>
<dbReference type="InterPro" id="IPR007624">
    <property type="entry name" value="RNA_pol_sigma70_r3"/>
</dbReference>
<dbReference type="GO" id="GO:0016987">
    <property type="term" value="F:sigma factor activity"/>
    <property type="evidence" value="ECO:0007669"/>
    <property type="project" value="UniProtKB-KW"/>
</dbReference>
<proteinExistence type="predicted"/>
<keyword evidence="3" id="KW-0238">DNA-binding</keyword>
<dbReference type="PANTHER" id="PTHR30385:SF7">
    <property type="entry name" value="RNA POLYMERASE SIGMA FACTOR FLIA"/>
    <property type="match status" value="1"/>
</dbReference>
<reference evidence="6 7" key="1">
    <citation type="journal article" date="2011" name="J. Bacteriol.">
        <title>Complete genome sequence of the cellulose-degrading bacterium Cellulosilyticum lentocellum.</title>
        <authorList>
            <consortium name="US DOE Joint Genome Institute"/>
            <person name="Miller D.A."/>
            <person name="Suen G."/>
            <person name="Bruce D."/>
            <person name="Copeland A."/>
            <person name="Cheng J.F."/>
            <person name="Detter C."/>
            <person name="Goodwin L.A."/>
            <person name="Han C.S."/>
            <person name="Hauser L.J."/>
            <person name="Land M.L."/>
            <person name="Lapidus A."/>
            <person name="Lucas S."/>
            <person name="Meincke L."/>
            <person name="Pitluck S."/>
            <person name="Tapia R."/>
            <person name="Teshima H."/>
            <person name="Woyke T."/>
            <person name="Fox B.G."/>
            <person name="Angert E.R."/>
            <person name="Currie C.R."/>
        </authorList>
    </citation>
    <scope>NUCLEOTIDE SEQUENCE [LARGE SCALE GENOMIC DNA]</scope>
    <source>
        <strain evidence="7">ATCC 49066 / DSM 5427 / NCIMB 11756 / RHM5</strain>
    </source>
</reference>
<dbReference type="InterPro" id="IPR007627">
    <property type="entry name" value="RNA_pol_sigma70_r2"/>
</dbReference>
<gene>
    <name evidence="6" type="ordered locus">Clole_2431</name>
</gene>
<protein>
    <submittedName>
        <fullName evidence="6">RNA polymerase, sigma 28 subunit, FliA/WhiG</fullName>
    </submittedName>
</protein>
<dbReference type="AlphaFoldDB" id="F2JGP5"/>
<dbReference type="PANTHER" id="PTHR30385">
    <property type="entry name" value="SIGMA FACTOR F FLAGELLAR"/>
    <property type="match status" value="1"/>
</dbReference>
<dbReference type="GO" id="GO:0003899">
    <property type="term" value="F:DNA-directed RNA polymerase activity"/>
    <property type="evidence" value="ECO:0007669"/>
    <property type="project" value="InterPro"/>
</dbReference>
<dbReference type="NCBIfam" id="NF005413">
    <property type="entry name" value="PRK06986.1"/>
    <property type="match status" value="1"/>
</dbReference>
<evidence type="ECO:0000256" key="3">
    <source>
        <dbReference type="ARBA" id="ARBA00023125"/>
    </source>
</evidence>
<evidence type="ECO:0000313" key="6">
    <source>
        <dbReference type="EMBL" id="ADZ84137.1"/>
    </source>
</evidence>
<accession>F2JGP5</accession>
<dbReference type="GO" id="GO:0003677">
    <property type="term" value="F:DNA binding"/>
    <property type="evidence" value="ECO:0007669"/>
    <property type="project" value="UniProtKB-KW"/>
</dbReference>
<evidence type="ECO:0000313" key="7">
    <source>
        <dbReference type="Proteomes" id="UP000008467"/>
    </source>
</evidence>
<keyword evidence="2" id="KW-0731">Sigma factor</keyword>
<dbReference type="Proteomes" id="UP000008467">
    <property type="component" value="Chromosome"/>
</dbReference>
<dbReference type="HOGENOM" id="CLU_014793_8_1_9"/>
<dbReference type="PROSITE" id="PS00716">
    <property type="entry name" value="SIGMA70_2"/>
    <property type="match status" value="1"/>
</dbReference>
<keyword evidence="1" id="KW-0805">Transcription regulation</keyword>
<organism evidence="6 7">
    <name type="scientific">Cellulosilyticum lentocellum (strain ATCC 49066 / DSM 5427 / NCIMB 11756 / RHM5)</name>
    <name type="common">Clostridium lentocellum</name>
    <dbReference type="NCBI Taxonomy" id="642492"/>
    <lineage>
        <taxon>Bacteria</taxon>
        <taxon>Bacillati</taxon>
        <taxon>Bacillota</taxon>
        <taxon>Clostridia</taxon>
        <taxon>Lachnospirales</taxon>
        <taxon>Cellulosilyticaceae</taxon>
        <taxon>Cellulosilyticum</taxon>
    </lineage>
</organism>
<dbReference type="SUPFAM" id="SSF88659">
    <property type="entry name" value="Sigma3 and sigma4 domains of RNA polymerase sigma factors"/>
    <property type="match status" value="2"/>
</dbReference>
<dbReference type="InterPro" id="IPR014284">
    <property type="entry name" value="RNA_pol_sigma-70_dom"/>
</dbReference>
<dbReference type="NCBIfam" id="TIGR02479">
    <property type="entry name" value="FliA_WhiG"/>
    <property type="match status" value="1"/>
</dbReference>
<dbReference type="PRINTS" id="PR00046">
    <property type="entry name" value="SIGMA70FCT"/>
</dbReference>
<dbReference type="Pfam" id="PF04545">
    <property type="entry name" value="Sigma70_r4"/>
    <property type="match status" value="1"/>
</dbReference>
<evidence type="ECO:0000256" key="1">
    <source>
        <dbReference type="ARBA" id="ARBA00023015"/>
    </source>
</evidence>
<dbReference type="CDD" id="cd06171">
    <property type="entry name" value="Sigma70_r4"/>
    <property type="match status" value="1"/>
</dbReference>
<dbReference type="KEGG" id="cle:Clole_2431"/>
<dbReference type="RefSeq" id="WP_013657430.1">
    <property type="nucleotide sequence ID" value="NC_015275.1"/>
</dbReference>
<evidence type="ECO:0000259" key="5">
    <source>
        <dbReference type="PROSITE" id="PS00716"/>
    </source>
</evidence>
<dbReference type="EMBL" id="CP002582">
    <property type="protein sequence ID" value="ADZ84137.1"/>
    <property type="molecule type" value="Genomic_DNA"/>
</dbReference>
<name>F2JGP5_CELLD</name>
<dbReference type="GO" id="GO:0006352">
    <property type="term" value="P:DNA-templated transcription initiation"/>
    <property type="evidence" value="ECO:0007669"/>
    <property type="project" value="InterPro"/>
</dbReference>
<dbReference type="Gene3D" id="1.20.140.160">
    <property type="match status" value="1"/>
</dbReference>
<dbReference type="InterPro" id="IPR000943">
    <property type="entry name" value="RNA_pol_sigma70"/>
</dbReference>
<dbReference type="NCBIfam" id="TIGR02937">
    <property type="entry name" value="sigma70-ECF"/>
    <property type="match status" value="1"/>
</dbReference>
<dbReference type="Pfam" id="PF04539">
    <property type="entry name" value="Sigma70_r3"/>
    <property type="match status" value="1"/>
</dbReference>
<dbReference type="Gene3D" id="1.10.1740.10">
    <property type="match status" value="1"/>
</dbReference>
<sequence length="249" mass="28921">MEKKDMNAVWAEYVGTRDTALKSSLIEHYVYLVKLVAGRLGIYLNQYVDSDDLVGYGVLGLIDAVDKFDPGKNVKFETYASLRIRGAILDAIRKLDWVPRTLRKKQKDIDKAYIELEGRLGRQPLDEEVADFLEISIEEYNELLKEVNISSLISIDEYMYQFESVKDPSAPIPENYIEDTEVKEMLAEFIDSLPEREKKVIFLYYYEELTLKEISHVLEVSESRVSQLHTKAVSRLRAYMQKHHFVVPL</sequence>
<dbReference type="SUPFAM" id="SSF88946">
    <property type="entry name" value="Sigma2 domain of RNA polymerase sigma factors"/>
    <property type="match status" value="1"/>
</dbReference>
<feature type="domain" description="RNA polymerase sigma-70" evidence="5">
    <location>
        <begin position="210"/>
        <end position="236"/>
    </location>
</feature>
<dbReference type="InterPro" id="IPR013324">
    <property type="entry name" value="RNA_pol_sigma_r3/r4-like"/>
</dbReference>